<protein>
    <submittedName>
        <fullName evidence="10">Nuclear pore complex protein NUP160 isoform X1</fullName>
    </submittedName>
</protein>
<dbReference type="SMR" id="A0A1S3C511"/>
<dbReference type="GO" id="GO:0017056">
    <property type="term" value="F:structural constituent of nuclear pore"/>
    <property type="evidence" value="ECO:0007669"/>
    <property type="project" value="TreeGrafter"/>
</dbReference>
<evidence type="ECO:0000259" key="6">
    <source>
        <dbReference type="Pfam" id="PF23347"/>
    </source>
</evidence>
<organism evidence="9 10">
    <name type="scientific">Cucumis melo</name>
    <name type="common">Muskmelon</name>
    <dbReference type="NCBI Taxonomy" id="3656"/>
    <lineage>
        <taxon>Eukaryota</taxon>
        <taxon>Viridiplantae</taxon>
        <taxon>Streptophyta</taxon>
        <taxon>Embryophyta</taxon>
        <taxon>Tracheophyta</taxon>
        <taxon>Spermatophyta</taxon>
        <taxon>Magnoliopsida</taxon>
        <taxon>eudicotyledons</taxon>
        <taxon>Gunneridae</taxon>
        <taxon>Pentapetalae</taxon>
        <taxon>rosids</taxon>
        <taxon>fabids</taxon>
        <taxon>Cucurbitales</taxon>
        <taxon>Cucurbitaceae</taxon>
        <taxon>Benincaseae</taxon>
        <taxon>Cucumis</taxon>
    </lineage>
</organism>
<dbReference type="InterPro" id="IPR036322">
    <property type="entry name" value="WD40_repeat_dom_sf"/>
</dbReference>
<reference evidence="8" key="1">
    <citation type="submission" date="2023-03" db="UniProtKB">
        <authorList>
            <consortium name="EnsemblPlants"/>
        </authorList>
    </citation>
    <scope>IDENTIFICATION</scope>
</reference>
<feature type="domain" description="NUP160 C-terminal TPR" evidence="6">
    <location>
        <begin position="1250"/>
        <end position="1491"/>
    </location>
</feature>
<sequence length="1514" mass="170386">MGRRMPLAGMETSVMANDSVEFIGVSVPSSSSRDASITSVASQATTSLTEDHASCVVVGDPPTYLIWSIRKILPHVVELLEFSTSNEFRRIGLRIAFPETLHPAVFVCKNEISSSMGHPFLMYAVTSSGFAYCLKLRNLSSYVSYSAIPLDEVVEFNLQTHPDNKPVTSVSAISGCLVIGRNDGSVSCYKLGSLDQHTPGFEHELRDDSGFNRLLGFISRVKLAGAVQDMVISEVCGRQFLFVLHSDGNLRVWDLSCHSRVLNHSMNIATMAEARFARLWVGQANTDKSTISLAILYKHPEDLSLETIYIYSLRFSWGDRVSLLLEPSTHSIPLNQGGCLDVKLAYDKIWVLKDNALIFLDLLASNGHSAEAQCYALQEEFVADQLFQSADYSSDAVLWITHSIFSSAKDEVVPFISSIFVRRLLQPGVYNERVLRATLLEYSRHWTDSNFQSMTSDELKQEILSLIEDEGATGTPVSIYLWWKTFCTHYIHHWCTDNAPSFILIDNTSAAVGLVRRNSVSLFRCLDNVEQLLDGFSGELDELGGPDIDWIGNDSDSELLFEVLRCVISISRRLGKTTLAIFYESLMSTPIIPFGEIVGKILKILENGYSSSVVMVKRSDLQAGYGWERELADKKNFRKFSIDMMLSLHTLCKKGASWGRVLDVIESFLKYFVPRKMSQKVQPQTSSDANTSILVHATSQISKVMLESALDVLLFLNYMVSASGQIGLLHDDTSRIKLELIPMIEEIICEWHIINFLAITPSESAAVEDFSSQLSLLQIDTYGGKEIWKGKLGKCDFTLASLLLLKMNSSAEGPVYLSTKCLLNPQDIVLATQNFTSWIIWGSSREPSAFLNTSTELAVVLLRHGQYDAVEYLLSVVKAQSQNEKTSHCMQDADGGWSIMHHLLGCCQLGQAHYKLHGPLKERKVHEAICSFFRASSGNRSFQALQSLPHEVGFSSFESTGCVSTIAWKFHYYQWSMQLFEQYNISKGAFEFALAALELVEEAVSPKDDYCGILPFNESAITVQGRLWANVFKFALDLHQLYDAYCAIISNPDEESKYICLRRFIIVLYECDAIKILCCGELPFIGLAEKVEQELVWKAERSDLLSRPSLYKLLYAFEIHRHNWQKAASYIYLYSARLRTEGALGDNQFSSSLVLERLNSLSAAINALHLVHPDFAWIEPLVERDAIQSKHYPSKKAKRTVDEQFGRDDTKSQKQHSYIDMKQLENEFVLTSSEYLLSLANIKWPFTGKDSRLSRVQEAPSELVDLLVQNNFYDMAFSVIIRFWRDSALKRELERVFTAMSLKCCPSRLGSSAVLNDPRINSLLLISPNGGSDVHGSLDALPTSQQTDGNGHWETLEVYLEKYKGFNARLPLIVVETLLRADSQMELPLWLVLMFKDGRRPKTWGMTGEESNPASLFRLYVEYGRYTEATHLLLECMESFASMGPADIINRKRPFSVCFPYNAVQYLWCKIDELIRSGHMVDACEKLRNLLHGALLNHMKLLKVEGDDILSAVA</sequence>
<comment type="subcellular location">
    <subcellularLocation>
        <location evidence="1">Nucleus</location>
    </subcellularLocation>
</comment>
<evidence type="ECO:0000259" key="4">
    <source>
        <dbReference type="Pfam" id="PF11715"/>
    </source>
</evidence>
<dbReference type="InterPro" id="IPR059141">
    <property type="entry name" value="Beta-prop_Nup120_160"/>
</dbReference>
<feature type="domain" description="Nucleoporin Nup120/160 beta-propeller" evidence="4">
    <location>
        <begin position="74"/>
        <end position="530"/>
    </location>
</feature>
<dbReference type="PANTHER" id="PTHR21286">
    <property type="entry name" value="NUCLEAR PORE COMPLEX PROTEIN NUP160"/>
    <property type="match status" value="1"/>
</dbReference>
<evidence type="ECO:0000256" key="2">
    <source>
        <dbReference type="ARBA" id="ARBA00022448"/>
    </source>
</evidence>
<dbReference type="InterPro" id="IPR035192">
    <property type="entry name" value="NUP160_hel_plant"/>
</dbReference>
<dbReference type="RefSeq" id="XP_008457192.1">
    <property type="nucleotide sequence ID" value="XM_008458970.2"/>
</dbReference>
<dbReference type="GO" id="GO:0005643">
    <property type="term" value="C:nuclear pore"/>
    <property type="evidence" value="ECO:0007669"/>
    <property type="project" value="TreeGrafter"/>
</dbReference>
<dbReference type="Pfam" id="PF23347">
    <property type="entry name" value="TPR_Nup160_C"/>
    <property type="match status" value="1"/>
</dbReference>
<evidence type="ECO:0000313" key="9">
    <source>
        <dbReference type="Proteomes" id="UP001652600"/>
    </source>
</evidence>
<dbReference type="eggNOG" id="KOG4521">
    <property type="taxonomic scope" value="Eukaryota"/>
</dbReference>
<dbReference type="Proteomes" id="UP001652600">
    <property type="component" value="Chromosome 5"/>
</dbReference>
<dbReference type="GeneID" id="103496931"/>
<proteinExistence type="predicted"/>
<evidence type="ECO:0000313" key="10">
    <source>
        <dbReference type="RefSeq" id="XP_008457192.1"/>
    </source>
</evidence>
<dbReference type="PANTHER" id="PTHR21286:SF0">
    <property type="entry name" value="NUCLEAR PORE COMPLEX PROTEIN NUP160"/>
    <property type="match status" value="1"/>
</dbReference>
<evidence type="ECO:0000256" key="1">
    <source>
        <dbReference type="ARBA" id="ARBA00004123"/>
    </source>
</evidence>
<evidence type="ECO:0000259" key="7">
    <source>
        <dbReference type="Pfam" id="PF23354"/>
    </source>
</evidence>
<dbReference type="InterPro" id="IPR056536">
    <property type="entry name" value="TPR_NUP160_C"/>
</dbReference>
<name>A0A1S3C511_CUCME</name>
<dbReference type="OrthoDB" id="67716at2759"/>
<accession>A0A1S3C511</accession>
<gene>
    <name evidence="10" type="primary">LOC103496931</name>
    <name evidence="8" type="synonym">103496931</name>
</gene>
<evidence type="ECO:0000256" key="3">
    <source>
        <dbReference type="ARBA" id="ARBA00023242"/>
    </source>
</evidence>
<dbReference type="InParanoid" id="A0A1S3C511"/>
<dbReference type="Pfam" id="PF23354">
    <property type="entry name" value="TPR_NUP160_120_M"/>
    <property type="match status" value="1"/>
</dbReference>
<dbReference type="Pfam" id="PF17238">
    <property type="entry name" value="NUP160_helical_2"/>
    <property type="match status" value="1"/>
</dbReference>
<dbReference type="Pfam" id="PF11715">
    <property type="entry name" value="Beta-prop_Nup120_160"/>
    <property type="match status" value="1"/>
</dbReference>
<dbReference type="Gramene" id="MELO3C020407.2.1">
    <property type="protein sequence ID" value="MELO3C020407.2.1"/>
    <property type="gene ID" value="MELO3C020407.2"/>
</dbReference>
<dbReference type="SUPFAM" id="SSF50978">
    <property type="entry name" value="WD40 repeat-like"/>
    <property type="match status" value="1"/>
</dbReference>
<keyword evidence="2" id="KW-0813">Transport</keyword>
<dbReference type="InterPro" id="IPR056535">
    <property type="entry name" value="TPR_NUP160_M"/>
</dbReference>
<feature type="domain" description="NUP160 helical" evidence="5">
    <location>
        <begin position="548"/>
        <end position="740"/>
    </location>
</feature>
<dbReference type="KEGG" id="cmo:103496931"/>
<keyword evidence="9" id="KW-1185">Reference proteome</keyword>
<feature type="domain" description="NUP160 middle TPR" evidence="7">
    <location>
        <begin position="925"/>
        <end position="1170"/>
    </location>
</feature>
<evidence type="ECO:0000259" key="5">
    <source>
        <dbReference type="Pfam" id="PF17238"/>
    </source>
</evidence>
<reference evidence="10" key="2">
    <citation type="submission" date="2025-04" db="UniProtKB">
        <authorList>
            <consortium name="RefSeq"/>
        </authorList>
    </citation>
    <scope>IDENTIFICATION</scope>
</reference>
<keyword evidence="3" id="KW-0539">Nucleus</keyword>
<dbReference type="EnsemblPlants" id="MELO3C020407.2.1">
    <property type="protein sequence ID" value="MELO3C020407.2.1"/>
    <property type="gene ID" value="MELO3C020407.2"/>
</dbReference>
<dbReference type="InterPro" id="IPR021717">
    <property type="entry name" value="Nucleoporin_Nup160"/>
</dbReference>
<evidence type="ECO:0000313" key="8">
    <source>
        <dbReference type="EnsemblPlants" id="MELO3C020407.2.1"/>
    </source>
</evidence>